<feature type="domain" description="NmrA-like" evidence="1">
    <location>
        <begin position="5"/>
        <end position="224"/>
    </location>
</feature>
<dbReference type="EMBL" id="JBHTMN010000019">
    <property type="protein sequence ID" value="MFD1385124.1"/>
    <property type="molecule type" value="Genomic_DNA"/>
</dbReference>
<gene>
    <name evidence="2" type="ORF">ACFQ45_17360</name>
</gene>
<dbReference type="InterPro" id="IPR036291">
    <property type="entry name" value="NAD(P)-bd_dom_sf"/>
</dbReference>
<dbReference type="SUPFAM" id="SSF51735">
    <property type="entry name" value="NAD(P)-binding Rossmann-fold domains"/>
    <property type="match status" value="1"/>
</dbReference>
<evidence type="ECO:0000313" key="3">
    <source>
        <dbReference type="Proteomes" id="UP001597059"/>
    </source>
</evidence>
<protein>
    <submittedName>
        <fullName evidence="2">SDR family oxidoreductase</fullName>
    </submittedName>
</protein>
<comment type="caution">
    <text evidence="2">The sequence shown here is derived from an EMBL/GenBank/DDBJ whole genome shotgun (WGS) entry which is preliminary data.</text>
</comment>
<organism evidence="2 3">
    <name type="scientific">Rhodanobacter aciditrophus</name>
    <dbReference type="NCBI Taxonomy" id="1623218"/>
    <lineage>
        <taxon>Bacteria</taxon>
        <taxon>Pseudomonadati</taxon>
        <taxon>Pseudomonadota</taxon>
        <taxon>Gammaproteobacteria</taxon>
        <taxon>Lysobacterales</taxon>
        <taxon>Rhodanobacteraceae</taxon>
        <taxon>Rhodanobacter</taxon>
    </lineage>
</organism>
<proteinExistence type="predicted"/>
<reference evidence="3" key="1">
    <citation type="journal article" date="2019" name="Int. J. Syst. Evol. Microbiol.">
        <title>The Global Catalogue of Microorganisms (GCM) 10K type strain sequencing project: providing services to taxonomists for standard genome sequencing and annotation.</title>
        <authorList>
            <consortium name="The Broad Institute Genomics Platform"/>
            <consortium name="The Broad Institute Genome Sequencing Center for Infectious Disease"/>
            <person name="Wu L."/>
            <person name="Ma J."/>
        </authorList>
    </citation>
    <scope>NUCLEOTIDE SEQUENCE [LARGE SCALE GENOMIC DNA]</scope>
    <source>
        <strain evidence="3">JCM 30774</strain>
    </source>
</reference>
<dbReference type="Pfam" id="PF05368">
    <property type="entry name" value="NmrA"/>
    <property type="match status" value="1"/>
</dbReference>
<dbReference type="InterPro" id="IPR008030">
    <property type="entry name" value="NmrA-like"/>
</dbReference>
<accession>A0ABW4B5H5</accession>
<dbReference type="Gene3D" id="3.40.50.720">
    <property type="entry name" value="NAD(P)-binding Rossmann-like Domain"/>
    <property type="match status" value="1"/>
</dbReference>
<keyword evidence="3" id="KW-1185">Reference proteome</keyword>
<dbReference type="PANTHER" id="PTHR43162">
    <property type="match status" value="1"/>
</dbReference>
<dbReference type="InterPro" id="IPR051604">
    <property type="entry name" value="Ergot_Alk_Oxidoreductase"/>
</dbReference>
<evidence type="ECO:0000313" key="2">
    <source>
        <dbReference type="EMBL" id="MFD1385124.1"/>
    </source>
</evidence>
<dbReference type="RefSeq" id="WP_377370012.1">
    <property type="nucleotide sequence ID" value="NZ_JBHTMN010000019.1"/>
</dbReference>
<name>A0ABW4B5H5_9GAMM</name>
<evidence type="ECO:0000259" key="1">
    <source>
        <dbReference type="Pfam" id="PF05368"/>
    </source>
</evidence>
<dbReference type="Proteomes" id="UP001597059">
    <property type="component" value="Unassembled WGS sequence"/>
</dbReference>
<dbReference type="PANTHER" id="PTHR43162:SF1">
    <property type="entry name" value="PRESTALK A DIFFERENTIATION PROTEIN A"/>
    <property type="match status" value="1"/>
</dbReference>
<sequence length="279" mass="29695">MKYIIHGATGAQGKPLFDQLIHKGKNALAAVRHLDSINASQGVEVDLASIESLVAAYSGADGIFVHLPLGPESARQTYANNIAEAIERAEPGRVVISTSGWKLGVEGDTSALPTLIEKVTATGVPTAVIAPQLYLENLLLPIVMEPVRKEGVLPYPLREDYPVSWCSHLDIADVTAHLLQDSTVIGIVEVGMLPAITGTELATAFSEHFGKTVRFDALSPAEFGDRLATLFGRAAADEVVSGYEAKAQTSDSAIHYETSAQSKIGLRPRSVAKWLADIA</sequence>